<feature type="transmembrane region" description="Helical" evidence="4">
    <location>
        <begin position="731"/>
        <end position="752"/>
    </location>
</feature>
<evidence type="ECO:0000259" key="6">
    <source>
        <dbReference type="PROSITE" id="PS50948"/>
    </source>
</evidence>
<feature type="transmembrane region" description="Helical" evidence="4">
    <location>
        <begin position="698"/>
        <end position="719"/>
    </location>
</feature>
<sequence>MWSPTTLWTTAWAVLLAFPLIHAQVQSTTSLACTQTPSPLLPSCPLNNATSISDSCGTEYSIFCGLEALPGSGSIYPVTTLDSCAHLCDQQATCRAASFNGTSCRLETADFAGLNTSSNTFLKTLVKTPVCPHDDGLVLNGTAGFTYEIGCGADTLFGNFQQVKVNGRFAQCFEYCDTLKTSQSLGHCTAFTYQGGENGDGPGICFFKAFAGERFDRGIGLNYVGVIRRGAGGDQVPTGAGTSGGSATTGSVASVTPAIACPYANETLQANGNGQNYTVWCSADTTDGAYTQVDVKNGFNDCFPTCDDSLATDGTTKCTSFTFVGGPNGQEEGSCFLKDGVIVSPIYNLHSDYVGAARQGYDGDAVTLASSTADAPASSVSTSIASSPTGLQASCPADNGATFTDNSGISYSVCCSADTDDNAFAQSRATYSFNDCIEACDNTPGCTAFTYIGGHNGRGSGTCYLKNFADGHCSSSPNDFLVSGIRAGHVASPLTQTATPTSSASACDAPKSTGLALTCPDAHGNVSPGSEGNSYEICCGCDTPAPLTSQSYACNSWPQCLEFCDSANNSTSGSCTGFTFVSLSATSRGAGICYLKSDSHDSFVERGNNYVAAIRILPGSSSLPVPRISSTFRSYHGASSVLTSSATELTSHTSSNAGTTSGIFSSLSLSIFYLASFAPIPYFPCLSIFRGHPWELTVAGNTSGVVLLGLLAFGFRCGFSLSRPKHGIPRMVYHVCVYGRTLSALILFFGLLSAVDAQTSSLSIDASSSSSPSLSPSSTVAPSSSTLSTSVITSTSTVVYTAGADGFTTVPWGSGSPACTAINSNIYVVIEPSYNKEWVFICGSGTGGQAVGVNVYQSNWTLCLAGCSGTGQCVGFSYNNGGPYGVANAQASGSCTYKALRSSTIAFSSTGDPASTTNQLVTTRVGAIMRQVIFPTTSSAILSSSSTSAAPSTTASSTSVAPTTTAASASSSAASSSAPASASASVTSISSSTLPSTSSLSVGSGSSSLSSASSNIFSSSISTAAISSSTASTASGSASNPVSTSAASSASSVATGGSVSSLPTVSSSSATASSSSSLPISSSISTVSSTNSNAASSSISSSLSTVSSSAILT</sequence>
<dbReference type="Proteomes" id="UP000799441">
    <property type="component" value="Unassembled WGS sequence"/>
</dbReference>
<evidence type="ECO:0000256" key="3">
    <source>
        <dbReference type="SAM" id="MobiDB-lite"/>
    </source>
</evidence>
<dbReference type="GO" id="GO:0005576">
    <property type="term" value="C:extracellular region"/>
    <property type="evidence" value="ECO:0007669"/>
    <property type="project" value="InterPro"/>
</dbReference>
<dbReference type="PROSITE" id="PS50948">
    <property type="entry name" value="PAN"/>
    <property type="match status" value="1"/>
</dbReference>
<evidence type="ECO:0000256" key="1">
    <source>
        <dbReference type="ARBA" id="ARBA00022737"/>
    </source>
</evidence>
<reference evidence="7" key="1">
    <citation type="journal article" date="2020" name="Stud. Mycol.">
        <title>101 Dothideomycetes genomes: a test case for predicting lifestyles and emergence of pathogens.</title>
        <authorList>
            <person name="Haridas S."/>
            <person name="Albert R."/>
            <person name="Binder M."/>
            <person name="Bloem J."/>
            <person name="Labutti K."/>
            <person name="Salamov A."/>
            <person name="Andreopoulos B."/>
            <person name="Baker S."/>
            <person name="Barry K."/>
            <person name="Bills G."/>
            <person name="Bluhm B."/>
            <person name="Cannon C."/>
            <person name="Castanera R."/>
            <person name="Culley D."/>
            <person name="Daum C."/>
            <person name="Ezra D."/>
            <person name="Gonzalez J."/>
            <person name="Henrissat B."/>
            <person name="Kuo A."/>
            <person name="Liang C."/>
            <person name="Lipzen A."/>
            <person name="Lutzoni F."/>
            <person name="Magnuson J."/>
            <person name="Mondo S."/>
            <person name="Nolan M."/>
            <person name="Ohm R."/>
            <person name="Pangilinan J."/>
            <person name="Park H.-J."/>
            <person name="Ramirez L."/>
            <person name="Alfaro M."/>
            <person name="Sun H."/>
            <person name="Tritt A."/>
            <person name="Yoshinaga Y."/>
            <person name="Zwiers L.-H."/>
            <person name="Turgeon B."/>
            <person name="Goodwin S."/>
            <person name="Spatafora J."/>
            <person name="Crous P."/>
            <person name="Grigoriev I."/>
        </authorList>
    </citation>
    <scope>NUCLEOTIDE SEQUENCE</scope>
    <source>
        <strain evidence="7">CBS 116435</strain>
    </source>
</reference>
<feature type="region of interest" description="Disordered" evidence="3">
    <location>
        <begin position="766"/>
        <end position="785"/>
    </location>
</feature>
<evidence type="ECO:0000313" key="7">
    <source>
        <dbReference type="EMBL" id="KAF2721745.1"/>
    </source>
</evidence>
<protein>
    <recommendedName>
        <fullName evidence="6">Apple domain-containing protein</fullName>
    </recommendedName>
</protein>
<dbReference type="GO" id="GO:0006508">
    <property type="term" value="P:proteolysis"/>
    <property type="evidence" value="ECO:0007669"/>
    <property type="project" value="InterPro"/>
</dbReference>
<keyword evidence="4" id="KW-0812">Transmembrane</keyword>
<organism evidence="7 8">
    <name type="scientific">Polychaeton citri CBS 116435</name>
    <dbReference type="NCBI Taxonomy" id="1314669"/>
    <lineage>
        <taxon>Eukaryota</taxon>
        <taxon>Fungi</taxon>
        <taxon>Dikarya</taxon>
        <taxon>Ascomycota</taxon>
        <taxon>Pezizomycotina</taxon>
        <taxon>Dothideomycetes</taxon>
        <taxon>Dothideomycetidae</taxon>
        <taxon>Capnodiales</taxon>
        <taxon>Capnodiaceae</taxon>
        <taxon>Polychaeton</taxon>
    </lineage>
</organism>
<accession>A0A9P4Q8W5</accession>
<name>A0A9P4Q8W5_9PEZI</name>
<keyword evidence="4" id="KW-0472">Membrane</keyword>
<proteinExistence type="predicted"/>
<comment type="caution">
    <text evidence="7">The sequence shown here is derived from an EMBL/GenBank/DDBJ whole genome shotgun (WGS) entry which is preliminary data.</text>
</comment>
<dbReference type="SUPFAM" id="SSF57414">
    <property type="entry name" value="Hairpin loop containing domain-like"/>
    <property type="match status" value="1"/>
</dbReference>
<evidence type="ECO:0000313" key="8">
    <source>
        <dbReference type="Proteomes" id="UP000799441"/>
    </source>
</evidence>
<evidence type="ECO:0000256" key="4">
    <source>
        <dbReference type="SAM" id="Phobius"/>
    </source>
</evidence>
<dbReference type="OrthoDB" id="3944336at2759"/>
<keyword evidence="8" id="KW-1185">Reference proteome</keyword>
<keyword evidence="1" id="KW-0677">Repeat</keyword>
<keyword evidence="2" id="KW-1015">Disulfide bond</keyword>
<dbReference type="InterPro" id="IPR000177">
    <property type="entry name" value="Apple"/>
</dbReference>
<evidence type="ECO:0000256" key="5">
    <source>
        <dbReference type="SAM" id="SignalP"/>
    </source>
</evidence>
<feature type="domain" description="Apple" evidence="6">
    <location>
        <begin position="56"/>
        <end position="125"/>
    </location>
</feature>
<dbReference type="AlphaFoldDB" id="A0A9P4Q8W5"/>
<dbReference type="InterPro" id="IPR003609">
    <property type="entry name" value="Pan_app"/>
</dbReference>
<keyword evidence="4" id="KW-1133">Transmembrane helix</keyword>
<dbReference type="Gene3D" id="3.50.4.10">
    <property type="entry name" value="Hepatocyte Growth Factor"/>
    <property type="match status" value="1"/>
</dbReference>
<dbReference type="SMART" id="SM00223">
    <property type="entry name" value="APPLE"/>
    <property type="match status" value="1"/>
</dbReference>
<dbReference type="Pfam" id="PF14295">
    <property type="entry name" value="PAN_4"/>
    <property type="match status" value="5"/>
</dbReference>
<keyword evidence="5" id="KW-0732">Signal</keyword>
<gene>
    <name evidence="7" type="ORF">K431DRAFT_312364</name>
</gene>
<feature type="region of interest" description="Disordered" evidence="3">
    <location>
        <begin position="1068"/>
        <end position="1099"/>
    </location>
</feature>
<feature type="signal peptide" evidence="5">
    <location>
        <begin position="1"/>
        <end position="23"/>
    </location>
</feature>
<feature type="chain" id="PRO_5040299171" description="Apple domain-containing protein" evidence="5">
    <location>
        <begin position="24"/>
        <end position="1113"/>
    </location>
</feature>
<evidence type="ECO:0000256" key="2">
    <source>
        <dbReference type="ARBA" id="ARBA00023157"/>
    </source>
</evidence>
<feature type="non-terminal residue" evidence="7">
    <location>
        <position position="1113"/>
    </location>
</feature>
<dbReference type="EMBL" id="MU003788">
    <property type="protein sequence ID" value="KAF2721745.1"/>
    <property type="molecule type" value="Genomic_DNA"/>
</dbReference>